<dbReference type="Proteomes" id="UP000662747">
    <property type="component" value="Chromosome"/>
</dbReference>
<evidence type="ECO:0000313" key="2">
    <source>
        <dbReference type="Proteomes" id="UP000662747"/>
    </source>
</evidence>
<proteinExistence type="predicted"/>
<name>A0ABX7NX54_9BACT</name>
<dbReference type="InterPro" id="IPR011754">
    <property type="entry name" value="Mxa_paralog_2268"/>
</dbReference>
<dbReference type="RefSeq" id="WP_206724614.1">
    <property type="nucleotide sequence ID" value="NZ_CP071090.1"/>
</dbReference>
<dbReference type="EMBL" id="CP071090">
    <property type="protein sequence ID" value="QSQ23038.1"/>
    <property type="molecule type" value="Genomic_DNA"/>
</dbReference>
<dbReference type="NCBIfam" id="TIGR02268">
    <property type="entry name" value="Myxococcus xanthus paralogous family TIGR02268"/>
    <property type="match status" value="1"/>
</dbReference>
<organism evidence="1 2">
    <name type="scientific">Pyxidicoccus parkwayensis</name>
    <dbReference type="NCBI Taxonomy" id="2813578"/>
    <lineage>
        <taxon>Bacteria</taxon>
        <taxon>Pseudomonadati</taxon>
        <taxon>Myxococcota</taxon>
        <taxon>Myxococcia</taxon>
        <taxon>Myxococcales</taxon>
        <taxon>Cystobacterineae</taxon>
        <taxon>Myxococcaceae</taxon>
        <taxon>Pyxidicoccus</taxon>
    </lineage>
</organism>
<dbReference type="Pfam" id="PF09544">
    <property type="entry name" value="DUF2381"/>
    <property type="match status" value="1"/>
</dbReference>
<protein>
    <submittedName>
        <fullName evidence="1">DUF2381 family protein</fullName>
    </submittedName>
</protein>
<reference evidence="1 2" key="1">
    <citation type="submission" date="2021-02" db="EMBL/GenBank/DDBJ databases">
        <title>De Novo genome assembly of isolated myxobacteria.</title>
        <authorList>
            <person name="Stevens D.C."/>
        </authorList>
    </citation>
    <scope>NUCLEOTIDE SEQUENCE [LARGE SCALE GENOMIC DNA]</scope>
    <source>
        <strain evidence="2">SCPEA02</strain>
    </source>
</reference>
<gene>
    <name evidence="1" type="ORF">JY651_49470</name>
</gene>
<evidence type="ECO:0000313" key="1">
    <source>
        <dbReference type="EMBL" id="QSQ23038.1"/>
    </source>
</evidence>
<keyword evidence="2" id="KW-1185">Reference proteome</keyword>
<accession>A0ABX7NX54</accession>
<sequence length="304" mass="33662">MTGLLLLTVPAGAQGLEWKSFADLPKPRNLFVPKDAKSSVSEILVAGGVATTLRFETECDPARTRLLGWESRFEPLLVGGRSVLIVPLRGLAEGERFLLQVTLVDGTSIPFTVTSSKHLVDGQVNVYPNPESPEAVRKALAEKRKENEALIAENQRQREEQTSVDHALAALLANGQRRMTPFREHETWKLDEDGVVLEISILGPKAREPMQKAAVVFKVTNKSATEPWKLQEARLMTAETYKQPPFALRMTPSSIAPGATGRVAIVTDLETFTPDTNDPRLVLELFRADGLRQAYLAFTPPNWR</sequence>